<organism evidence="12 13">
    <name type="scientific">Martelella alba</name>
    <dbReference type="NCBI Taxonomy" id="2590451"/>
    <lineage>
        <taxon>Bacteria</taxon>
        <taxon>Pseudomonadati</taxon>
        <taxon>Pseudomonadota</taxon>
        <taxon>Alphaproteobacteria</taxon>
        <taxon>Hyphomicrobiales</taxon>
        <taxon>Aurantimonadaceae</taxon>
        <taxon>Martelella</taxon>
    </lineage>
</organism>
<evidence type="ECO:0000256" key="2">
    <source>
        <dbReference type="ARBA" id="ARBA00009046"/>
    </source>
</evidence>
<sequence>MAYFAHSSKDQGKTDWQLLLDHLQATAGLAGERGAPLGLERAAFVAGLVHDLGKYNTRFQRRIAGDNLAVDHATAGGKVLCAEMTDSDKAMAEVIAYAILGHHAGLPDRRNETNACLDWRIENCPEINPDWRAELGELPKDLAPLELIGRFPRDDRQKHAFAWSVMGRMIFSCLVDADFRDTEAYYAGLDGGQVDRQWPELRRLLPTLSARYETHMAGFSRDGDLNVLRGEILDHVRGKADEKPGLFTLTVPTGGGKTLASLGFALDHAKAHGHRRIIYAIPFTSIIEQTAAIFRDVLEREGEQIILEHHSSIDEQARKGREPAQQRDKLKLAMEDWAAPIVVTTNVQLFESLFAARTSKARKLHNIAGSIIILDEAQTLPRQYLLPVMRMLQALADQYGCTIILCTATQPALGRREGFDGLRLDETRELAPDPRGLAAHLARARIRHAGRMDNEALIEALCEQDQALVIVNSRRHALELYKQAKEQGLSGLVHLTTRQCAAHRRVILADVRARLENGEPCRVIATSLIEAGVDVDFPAVLRAEAGLDQIVQAAGRCNREGKRPPEKSIVTVFTPPDYAPPTEIKGLIGDMGRIIGQHDDLLSLSAIEDYFREVYWRAGAKGLDSKKICDDFSVTGRGTDFAYRTVAEKFCMIESGMEPVVIPFDEKAKKAIGDLRIENIPSGRIARLLQSYVVQVPPKARALLLANGHVRFVEPELRGNQFAVLEMASLYSPEIGLLWENADYLAAENMMV</sequence>
<dbReference type="Gene3D" id="3.40.50.300">
    <property type="entry name" value="P-loop containing nucleotide triphosphate hydrolases"/>
    <property type="match status" value="2"/>
</dbReference>
<dbReference type="AlphaFoldDB" id="A0A506UF83"/>
<dbReference type="PROSITE" id="PS51192">
    <property type="entry name" value="HELICASE_ATP_BIND_1"/>
    <property type="match status" value="1"/>
</dbReference>
<accession>A0A506UF83</accession>
<dbReference type="InterPro" id="IPR011545">
    <property type="entry name" value="DEAD/DEAH_box_helicase_dom"/>
</dbReference>
<evidence type="ECO:0000259" key="10">
    <source>
        <dbReference type="PROSITE" id="PS51192"/>
    </source>
</evidence>
<dbReference type="OrthoDB" id="9810236at2"/>
<dbReference type="GO" id="GO:0051607">
    <property type="term" value="P:defense response to virus"/>
    <property type="evidence" value="ECO:0007669"/>
    <property type="project" value="UniProtKB-KW"/>
</dbReference>
<protein>
    <submittedName>
        <fullName evidence="12">CRISPR-associated helicase Cas3</fullName>
    </submittedName>
</protein>
<dbReference type="SUPFAM" id="SSF52540">
    <property type="entry name" value="P-loop containing nucleoside triphosphate hydrolases"/>
    <property type="match status" value="1"/>
</dbReference>
<keyword evidence="5" id="KW-0547">Nucleotide-binding</keyword>
<comment type="similarity">
    <text evidence="2">In the central section; belongs to the CRISPR-associated helicase Cas3 family.</text>
</comment>
<dbReference type="GO" id="GO:0004518">
    <property type="term" value="F:nuclease activity"/>
    <property type="evidence" value="ECO:0007669"/>
    <property type="project" value="UniProtKB-KW"/>
</dbReference>
<dbReference type="InterPro" id="IPR014001">
    <property type="entry name" value="Helicase_ATP-bd"/>
</dbReference>
<dbReference type="InterPro" id="IPR027417">
    <property type="entry name" value="P-loop_NTPase"/>
</dbReference>
<dbReference type="GO" id="GO:0004386">
    <property type="term" value="F:helicase activity"/>
    <property type="evidence" value="ECO:0007669"/>
    <property type="project" value="UniProtKB-KW"/>
</dbReference>
<comment type="caution">
    <text evidence="12">The sequence shown here is derived from an EMBL/GenBank/DDBJ whole genome shotgun (WGS) entry which is preliminary data.</text>
</comment>
<dbReference type="NCBIfam" id="TIGR01596">
    <property type="entry name" value="cas3_HD"/>
    <property type="match status" value="1"/>
</dbReference>
<evidence type="ECO:0000256" key="5">
    <source>
        <dbReference type="ARBA" id="ARBA00022741"/>
    </source>
</evidence>
<dbReference type="Pfam" id="PF01966">
    <property type="entry name" value="HD"/>
    <property type="match status" value="1"/>
</dbReference>
<reference evidence="12 13" key="1">
    <citation type="submission" date="2019-06" db="EMBL/GenBank/DDBJ databases">
        <authorList>
            <person name="Li M."/>
        </authorList>
    </citation>
    <scope>NUCLEOTIDE SEQUENCE [LARGE SCALE GENOMIC DNA]</scope>
    <source>
        <strain evidence="12 13">BGMRC2036</strain>
    </source>
</reference>
<dbReference type="Pfam" id="PF00270">
    <property type="entry name" value="DEAD"/>
    <property type="match status" value="1"/>
</dbReference>
<keyword evidence="8" id="KW-0067">ATP-binding</keyword>
<evidence type="ECO:0000256" key="8">
    <source>
        <dbReference type="ARBA" id="ARBA00022840"/>
    </source>
</evidence>
<dbReference type="InterPro" id="IPR006483">
    <property type="entry name" value="CRISPR-assoc_Cas3_HD"/>
</dbReference>
<keyword evidence="13" id="KW-1185">Reference proteome</keyword>
<evidence type="ECO:0000256" key="9">
    <source>
        <dbReference type="ARBA" id="ARBA00023118"/>
    </source>
</evidence>
<keyword evidence="7" id="KW-0347">Helicase</keyword>
<dbReference type="InterPro" id="IPR006674">
    <property type="entry name" value="HD_domain"/>
</dbReference>
<name>A0A506UF83_9HYPH</name>
<keyword evidence="4" id="KW-0479">Metal-binding</keyword>
<evidence type="ECO:0000256" key="4">
    <source>
        <dbReference type="ARBA" id="ARBA00022723"/>
    </source>
</evidence>
<dbReference type="CDD" id="cd17930">
    <property type="entry name" value="DEXHc_cas3"/>
    <property type="match status" value="1"/>
</dbReference>
<dbReference type="GO" id="GO:0005524">
    <property type="term" value="F:ATP binding"/>
    <property type="evidence" value="ECO:0007669"/>
    <property type="project" value="UniProtKB-KW"/>
</dbReference>
<dbReference type="GO" id="GO:0046872">
    <property type="term" value="F:metal ion binding"/>
    <property type="evidence" value="ECO:0007669"/>
    <property type="project" value="UniProtKB-KW"/>
</dbReference>
<evidence type="ECO:0000256" key="7">
    <source>
        <dbReference type="ARBA" id="ARBA00022806"/>
    </source>
</evidence>
<dbReference type="Gene3D" id="1.10.3210.30">
    <property type="match status" value="1"/>
</dbReference>
<keyword evidence="3" id="KW-0540">Nuclease</keyword>
<keyword evidence="6" id="KW-0378">Hydrolase</keyword>
<dbReference type="Proteomes" id="UP000318801">
    <property type="component" value="Unassembled WGS sequence"/>
</dbReference>
<dbReference type="InterPro" id="IPR006474">
    <property type="entry name" value="Helicase_Cas3_CRISPR-ass_core"/>
</dbReference>
<dbReference type="InterPro" id="IPR054712">
    <property type="entry name" value="Cas3-like_dom"/>
</dbReference>
<dbReference type="SUPFAM" id="SSF109604">
    <property type="entry name" value="HD-domain/PDEase-like"/>
    <property type="match status" value="1"/>
</dbReference>
<dbReference type="EMBL" id="VHLG01000002">
    <property type="protein sequence ID" value="TPW32176.1"/>
    <property type="molecule type" value="Genomic_DNA"/>
</dbReference>
<dbReference type="InterPro" id="IPR038257">
    <property type="entry name" value="CRISPR-assoc_Cas3_HD_sf"/>
</dbReference>
<dbReference type="SMART" id="SM00487">
    <property type="entry name" value="DEXDc"/>
    <property type="match status" value="1"/>
</dbReference>
<evidence type="ECO:0000313" key="13">
    <source>
        <dbReference type="Proteomes" id="UP000318801"/>
    </source>
</evidence>
<gene>
    <name evidence="12" type="primary">cas3</name>
    <name evidence="12" type="ORF">FJU08_03955</name>
</gene>
<evidence type="ECO:0000313" key="12">
    <source>
        <dbReference type="EMBL" id="TPW32176.1"/>
    </source>
</evidence>
<evidence type="ECO:0000256" key="6">
    <source>
        <dbReference type="ARBA" id="ARBA00022801"/>
    </source>
</evidence>
<dbReference type="Pfam" id="PF22590">
    <property type="entry name" value="Cas3-like_C_2"/>
    <property type="match status" value="1"/>
</dbReference>
<feature type="domain" description="Helicase ATP-binding" evidence="10">
    <location>
        <begin position="238"/>
        <end position="428"/>
    </location>
</feature>
<evidence type="ECO:0000256" key="1">
    <source>
        <dbReference type="ARBA" id="ARBA00006847"/>
    </source>
</evidence>
<comment type="similarity">
    <text evidence="1">In the N-terminal section; belongs to the CRISPR-associated nuclease Cas3-HD family.</text>
</comment>
<feature type="domain" description="HD Cas3-type" evidence="11">
    <location>
        <begin position="12"/>
        <end position="180"/>
    </location>
</feature>
<keyword evidence="9" id="KW-0051">Antiviral defense</keyword>
<dbReference type="RefSeq" id="WP_141147688.1">
    <property type="nucleotide sequence ID" value="NZ_VHLG01000002.1"/>
</dbReference>
<dbReference type="GO" id="GO:0003676">
    <property type="term" value="F:nucleic acid binding"/>
    <property type="evidence" value="ECO:0007669"/>
    <property type="project" value="InterPro"/>
</dbReference>
<dbReference type="NCBIfam" id="TIGR01587">
    <property type="entry name" value="cas3_core"/>
    <property type="match status" value="1"/>
</dbReference>
<dbReference type="PROSITE" id="PS51643">
    <property type="entry name" value="HD_CAS3"/>
    <property type="match status" value="1"/>
</dbReference>
<dbReference type="GO" id="GO:0016787">
    <property type="term" value="F:hydrolase activity"/>
    <property type="evidence" value="ECO:0007669"/>
    <property type="project" value="UniProtKB-KW"/>
</dbReference>
<proteinExistence type="inferred from homology"/>
<dbReference type="CDD" id="cd09641">
    <property type="entry name" value="Cas3''_I"/>
    <property type="match status" value="1"/>
</dbReference>
<evidence type="ECO:0000259" key="11">
    <source>
        <dbReference type="PROSITE" id="PS51643"/>
    </source>
</evidence>
<evidence type="ECO:0000256" key="3">
    <source>
        <dbReference type="ARBA" id="ARBA00022722"/>
    </source>
</evidence>